<evidence type="ECO:0000313" key="1">
    <source>
        <dbReference type="EMBL" id="QJC44197.1"/>
    </source>
</evidence>
<dbReference type="GeneID" id="80099529"/>
<reference evidence="1" key="1">
    <citation type="submission" date="2018-08" db="EMBL/GenBank/DDBJ databases">
        <title>PaZq-1, Complete genome sequences of 3 novel enterobacteria, Pakpunavirus like phages.</title>
        <authorList>
            <person name="Yuan S."/>
            <person name="Ma Y."/>
            <person name="Liu Q."/>
        </authorList>
    </citation>
    <scope>NUCLEOTIDE SEQUENCE [LARGE SCALE GENOMIC DNA]</scope>
</reference>
<protein>
    <submittedName>
        <fullName evidence="1">Uncharacterized protein</fullName>
    </submittedName>
</protein>
<name>A0A6H2GD78_9CAUD</name>
<dbReference type="EMBL" id="MH791408">
    <property type="protein sequence ID" value="QJC44197.1"/>
    <property type="molecule type" value="Genomic_DNA"/>
</dbReference>
<keyword evidence="2" id="KW-1185">Reference proteome</keyword>
<dbReference type="Proteomes" id="UP000290779">
    <property type="component" value="Segment"/>
</dbReference>
<proteinExistence type="predicted"/>
<sequence length="44" mass="4853">MMAADALSFIVEIADALGPRMARELIPTMFRQEHQAEGCTAFVL</sequence>
<accession>A0A6H2GD78</accession>
<dbReference type="KEGG" id="vg:80099529"/>
<dbReference type="RefSeq" id="YP_010762843.1">
    <property type="nucleotide sequence ID" value="NC_073607.1"/>
</dbReference>
<organism evidence="1 2">
    <name type="scientific">Pseudomonas phage PaZq-1</name>
    <dbReference type="NCBI Taxonomy" id="2419747"/>
    <lineage>
        <taxon>Viruses</taxon>
        <taxon>Duplodnaviria</taxon>
        <taxon>Heunggongvirae</taxon>
        <taxon>Uroviricota</taxon>
        <taxon>Caudoviricetes</taxon>
        <taxon>Vandenendeviridae</taxon>
        <taxon>Skurskavirinae</taxon>
        <taxon>Pakpunavirus</taxon>
        <taxon>Pakpunavirus PaZq1</taxon>
    </lineage>
</organism>
<evidence type="ECO:0000313" key="2">
    <source>
        <dbReference type="Proteomes" id="UP000290779"/>
    </source>
</evidence>